<feature type="transmembrane region" description="Helical" evidence="2">
    <location>
        <begin position="112"/>
        <end position="133"/>
    </location>
</feature>
<reference evidence="4" key="1">
    <citation type="journal article" date="2019" name="Int. J. Syst. Evol. Microbiol.">
        <title>The Global Catalogue of Microorganisms (GCM) 10K type strain sequencing project: providing services to taxonomists for standard genome sequencing and annotation.</title>
        <authorList>
            <consortium name="The Broad Institute Genomics Platform"/>
            <consortium name="The Broad Institute Genome Sequencing Center for Infectious Disease"/>
            <person name="Wu L."/>
            <person name="Ma J."/>
        </authorList>
    </citation>
    <scope>NUCLEOTIDE SEQUENCE [LARGE SCALE GENOMIC DNA]</scope>
    <source>
        <strain evidence="4">TBRC 1276</strain>
    </source>
</reference>
<proteinExistence type="predicted"/>
<name>A0ABV8GG97_9ACTN</name>
<accession>A0ABV8GG97</accession>
<evidence type="ECO:0000256" key="2">
    <source>
        <dbReference type="SAM" id="Phobius"/>
    </source>
</evidence>
<evidence type="ECO:0000313" key="3">
    <source>
        <dbReference type="EMBL" id="MFC4011949.1"/>
    </source>
</evidence>
<comment type="caution">
    <text evidence="3">The sequence shown here is derived from an EMBL/GenBank/DDBJ whole genome shotgun (WGS) entry which is preliminary data.</text>
</comment>
<feature type="transmembrane region" description="Helical" evidence="2">
    <location>
        <begin position="182"/>
        <end position="202"/>
    </location>
</feature>
<feature type="transmembrane region" description="Helical" evidence="2">
    <location>
        <begin position="140"/>
        <end position="162"/>
    </location>
</feature>
<gene>
    <name evidence="3" type="ORF">ACFOY2_32280</name>
</gene>
<keyword evidence="2" id="KW-1133">Transmembrane helix</keyword>
<keyword evidence="2" id="KW-0812">Transmembrane</keyword>
<dbReference type="Proteomes" id="UP001595851">
    <property type="component" value="Unassembled WGS sequence"/>
</dbReference>
<keyword evidence="2" id="KW-0472">Membrane</keyword>
<evidence type="ECO:0000256" key="1">
    <source>
        <dbReference type="SAM" id="MobiDB-lite"/>
    </source>
</evidence>
<keyword evidence="4" id="KW-1185">Reference proteome</keyword>
<feature type="compositionally biased region" description="Low complexity" evidence="1">
    <location>
        <begin position="1"/>
        <end position="16"/>
    </location>
</feature>
<evidence type="ECO:0000313" key="4">
    <source>
        <dbReference type="Proteomes" id="UP001595851"/>
    </source>
</evidence>
<feature type="transmembrane region" description="Helical" evidence="2">
    <location>
        <begin position="266"/>
        <end position="282"/>
    </location>
</feature>
<feature type="transmembrane region" description="Helical" evidence="2">
    <location>
        <begin position="244"/>
        <end position="261"/>
    </location>
</feature>
<feature type="transmembrane region" description="Helical" evidence="2">
    <location>
        <begin position="214"/>
        <end position="232"/>
    </location>
</feature>
<sequence length="319" mass="34236">MTAVGRARATRAAKAAPPSPTPTGPATVLERRYRRLMLAYPRPYRTAHGDELIDVLLESADPGRTVPVPREAWGLLLGGVRSRVVHQARGNPWADGLHLAVTAVAAANLATLLPYAGALPLWTLLSALALLAIQRGRVRAALPLTLLTGAKAVAIASGRLLFDLTLVPVYPSALSDQALFEFSDPLVVASGYLVTLAGLLALSTRPSPRRARSWWWWAAVPVAAWAGPHWLADDSQLPLSLSRMAVEMAVFGLAVAFAALARDHRWALASGIYLAVTSGWLISRVESLTDQHLAYWALLALLALGAAAAPFRQRRHCLD</sequence>
<dbReference type="RefSeq" id="WP_379531874.1">
    <property type="nucleotide sequence ID" value="NZ_JBHSBI010000018.1"/>
</dbReference>
<feature type="transmembrane region" description="Helical" evidence="2">
    <location>
        <begin position="294"/>
        <end position="311"/>
    </location>
</feature>
<dbReference type="EMBL" id="JBHSBI010000018">
    <property type="protein sequence ID" value="MFC4011949.1"/>
    <property type="molecule type" value="Genomic_DNA"/>
</dbReference>
<feature type="region of interest" description="Disordered" evidence="1">
    <location>
        <begin position="1"/>
        <end position="26"/>
    </location>
</feature>
<organism evidence="3 4">
    <name type="scientific">Nonomuraea purpurea</name>
    <dbReference type="NCBI Taxonomy" id="1849276"/>
    <lineage>
        <taxon>Bacteria</taxon>
        <taxon>Bacillati</taxon>
        <taxon>Actinomycetota</taxon>
        <taxon>Actinomycetes</taxon>
        <taxon>Streptosporangiales</taxon>
        <taxon>Streptosporangiaceae</taxon>
        <taxon>Nonomuraea</taxon>
    </lineage>
</organism>
<protein>
    <submittedName>
        <fullName evidence="3">Uncharacterized protein</fullName>
    </submittedName>
</protein>